<dbReference type="AlphaFoldDB" id="A0A5C6U5Y5"/>
<dbReference type="InterPro" id="IPR036162">
    <property type="entry name" value="Resolvase-like_N_sf"/>
</dbReference>
<dbReference type="SMART" id="SM00857">
    <property type="entry name" value="Resolvase"/>
    <property type="match status" value="1"/>
</dbReference>
<feature type="domain" description="Resolvase/invertase-type recombinase catalytic" evidence="2">
    <location>
        <begin position="1"/>
        <end position="135"/>
    </location>
</feature>
<evidence type="ECO:0000259" key="2">
    <source>
        <dbReference type="PROSITE" id="PS51736"/>
    </source>
</evidence>
<dbReference type="PANTHER" id="PTHR30461">
    <property type="entry name" value="DNA-INVERTASE FROM LAMBDOID PROPHAGE"/>
    <property type="match status" value="1"/>
</dbReference>
<comment type="caution">
    <text evidence="3">The sequence shown here is derived from an EMBL/GenBank/DDBJ whole genome shotgun (WGS) entry which is preliminary data.</text>
</comment>
<dbReference type="PROSITE" id="PS51736">
    <property type="entry name" value="RECOMBINASES_3"/>
    <property type="match status" value="1"/>
</dbReference>
<dbReference type="Pfam" id="PF00239">
    <property type="entry name" value="Resolvase"/>
    <property type="match status" value="1"/>
</dbReference>
<sequence>MLIGYRRSSTSEQVAGYDAQEVQLLAAGCTRLFGEMTSSVSQRDELCAAIEFSRDGDVLVVADLSRLARSISDLCSITERLEAKGVTLKIFAMNLDTSTATGKLLLNLMGSFSQFEREIMLERQRNGVAKAKAEGRYRGRAPTARRQSGRVAELHATGKGASAIAAEIGISRSSVYRILSLGQTA</sequence>
<dbReference type="SUPFAM" id="SSF53041">
    <property type="entry name" value="Resolvase-like"/>
    <property type="match status" value="1"/>
</dbReference>
<dbReference type="OrthoDB" id="114045at2"/>
<dbReference type="RefSeq" id="WP_147123498.1">
    <property type="nucleotide sequence ID" value="NZ_VOPY01000003.1"/>
</dbReference>
<evidence type="ECO:0000313" key="4">
    <source>
        <dbReference type="Proteomes" id="UP000321129"/>
    </source>
</evidence>
<accession>A0A5C6U5Y5</accession>
<proteinExistence type="inferred from homology"/>
<dbReference type="CDD" id="cd03768">
    <property type="entry name" value="SR_ResInv"/>
    <property type="match status" value="1"/>
</dbReference>
<evidence type="ECO:0000256" key="1">
    <source>
        <dbReference type="ARBA" id="ARBA00009913"/>
    </source>
</evidence>
<dbReference type="InterPro" id="IPR006119">
    <property type="entry name" value="Resolv_N"/>
</dbReference>
<organism evidence="3 4">
    <name type="scientific">Flavisphingopyxis soli</name>
    <dbReference type="NCBI Taxonomy" id="2601267"/>
    <lineage>
        <taxon>Bacteria</taxon>
        <taxon>Pseudomonadati</taxon>
        <taxon>Pseudomonadota</taxon>
        <taxon>Alphaproteobacteria</taxon>
        <taxon>Sphingomonadales</taxon>
        <taxon>Sphingopyxidaceae</taxon>
        <taxon>Flavisphingopyxis</taxon>
    </lineage>
</organism>
<evidence type="ECO:0000313" key="3">
    <source>
        <dbReference type="EMBL" id="TXC68264.1"/>
    </source>
</evidence>
<name>A0A5C6U5Y5_9SPHN</name>
<dbReference type="Gene3D" id="3.40.50.1390">
    <property type="entry name" value="Resolvase, N-terminal catalytic domain"/>
    <property type="match status" value="1"/>
</dbReference>
<dbReference type="GO" id="GO:0000150">
    <property type="term" value="F:DNA strand exchange activity"/>
    <property type="evidence" value="ECO:0007669"/>
    <property type="project" value="InterPro"/>
</dbReference>
<dbReference type="PANTHER" id="PTHR30461:SF26">
    <property type="entry name" value="RESOLVASE HOMOLOG YNEB"/>
    <property type="match status" value="1"/>
</dbReference>
<comment type="similarity">
    <text evidence="1">Belongs to the site-specific recombinase resolvase family.</text>
</comment>
<dbReference type="Pfam" id="PF02796">
    <property type="entry name" value="HTH_7"/>
    <property type="match status" value="1"/>
</dbReference>
<keyword evidence="4" id="KW-1185">Reference proteome</keyword>
<gene>
    <name evidence="3" type="ORF">FSZ31_11300</name>
</gene>
<dbReference type="Proteomes" id="UP000321129">
    <property type="component" value="Unassembled WGS sequence"/>
</dbReference>
<dbReference type="GO" id="GO:0003677">
    <property type="term" value="F:DNA binding"/>
    <property type="evidence" value="ECO:0007669"/>
    <property type="project" value="InterPro"/>
</dbReference>
<protein>
    <submittedName>
        <fullName evidence="3">Recombinase family protein</fullName>
    </submittedName>
</protein>
<dbReference type="InterPro" id="IPR006120">
    <property type="entry name" value="Resolvase_HTH_dom"/>
</dbReference>
<dbReference type="Gene3D" id="1.10.10.60">
    <property type="entry name" value="Homeodomain-like"/>
    <property type="match status" value="1"/>
</dbReference>
<reference evidence="3 4" key="1">
    <citation type="submission" date="2019-08" db="EMBL/GenBank/DDBJ databases">
        <title>Sphingorhabdus soil sp. nov., isolated from arctic soil.</title>
        <authorList>
            <person name="Liu Y."/>
        </authorList>
    </citation>
    <scope>NUCLEOTIDE SEQUENCE [LARGE SCALE GENOMIC DNA]</scope>
    <source>
        <strain evidence="3 4">D-2Q-5-6</strain>
    </source>
</reference>
<dbReference type="InterPro" id="IPR050639">
    <property type="entry name" value="SSR_resolvase"/>
</dbReference>
<dbReference type="EMBL" id="VOPY01000003">
    <property type="protein sequence ID" value="TXC68264.1"/>
    <property type="molecule type" value="Genomic_DNA"/>
</dbReference>